<sequence>MLIKIYQINSERDTARAKFMGLGQLKDSVDSSSYDEVFSGDVDCGNLEDVFARFNTEGHPLHRGHSLSVSDVVLTENGAFFCDTIGFKEIDFDESKVHKPGDLLQIVYVEPNRPPFISEAGNDLKSLQRAVDGHIAPVYLGDGTILMCNDEAKLIGMDGNRRLGDSTIAGPFFIVGEDGKDFRSLTDEETQRYMERFAEPEQISQQEVDGDMGFISCTY</sequence>
<dbReference type="RefSeq" id="WP_084384516.1">
    <property type="nucleotide sequence ID" value="NZ_CAQHGX010000012.1"/>
</dbReference>
<dbReference type="InterPro" id="IPR024559">
    <property type="entry name" value="DUF3846"/>
</dbReference>
<evidence type="ECO:0008006" key="5">
    <source>
        <dbReference type="Google" id="ProtNLM"/>
    </source>
</evidence>
<feature type="domain" description="DUF3846" evidence="1">
    <location>
        <begin position="105"/>
        <end position="197"/>
    </location>
</feature>
<evidence type="ECO:0000313" key="3">
    <source>
        <dbReference type="EMBL" id="ASB41281.1"/>
    </source>
</evidence>
<protein>
    <recommendedName>
        <fullName evidence="5">DUF3846 domain-containing protein</fullName>
    </recommendedName>
</protein>
<proteinExistence type="predicted"/>
<dbReference type="EMBL" id="CP021422">
    <property type="protein sequence ID" value="ASB41281.1"/>
    <property type="molecule type" value="Genomic_DNA"/>
</dbReference>
<dbReference type="Proteomes" id="UP000196710">
    <property type="component" value="Chromosome"/>
</dbReference>
<reference evidence="4" key="1">
    <citation type="submission" date="2017-05" db="EMBL/GenBank/DDBJ databases">
        <title>Improved OligoMM genomes.</title>
        <authorList>
            <person name="Garzetti D."/>
        </authorList>
    </citation>
    <scope>NUCLEOTIDE SEQUENCE [LARGE SCALE GENOMIC DNA]</scope>
    <source>
        <strain evidence="4">KB18</strain>
    </source>
</reference>
<feature type="domain" description="YodL-like" evidence="2">
    <location>
        <begin position="3"/>
        <end position="92"/>
    </location>
</feature>
<name>A0ABN5A873_9FIRM</name>
<dbReference type="Pfam" id="PF12957">
    <property type="entry name" value="DUF3846"/>
    <property type="match status" value="1"/>
</dbReference>
<dbReference type="Pfam" id="PF14191">
    <property type="entry name" value="YodL"/>
    <property type="match status" value="1"/>
</dbReference>
<evidence type="ECO:0000259" key="2">
    <source>
        <dbReference type="Pfam" id="PF14191"/>
    </source>
</evidence>
<dbReference type="InterPro" id="IPR025923">
    <property type="entry name" value="YodL-like_dom"/>
</dbReference>
<evidence type="ECO:0000313" key="4">
    <source>
        <dbReference type="Proteomes" id="UP000196710"/>
    </source>
</evidence>
<organism evidence="3 4">
    <name type="scientific">Acutalibacter muris</name>
    <dbReference type="NCBI Taxonomy" id="1796620"/>
    <lineage>
        <taxon>Bacteria</taxon>
        <taxon>Bacillati</taxon>
        <taxon>Bacillota</taxon>
        <taxon>Clostridia</taxon>
        <taxon>Eubacteriales</taxon>
        <taxon>Acutalibacteraceae</taxon>
        <taxon>Acutalibacter</taxon>
    </lineage>
</organism>
<gene>
    <name evidence="3" type="ORF">ADH66_11810</name>
</gene>
<keyword evidence="4" id="KW-1185">Reference proteome</keyword>
<evidence type="ECO:0000259" key="1">
    <source>
        <dbReference type="Pfam" id="PF12957"/>
    </source>
</evidence>
<accession>A0ABN5A873</accession>